<evidence type="ECO:0000256" key="1">
    <source>
        <dbReference type="SAM" id="SignalP"/>
    </source>
</evidence>
<reference evidence="2 3" key="1">
    <citation type="submission" date="2014-04" db="EMBL/GenBank/DDBJ databases">
        <authorList>
            <consortium name="DOE Joint Genome Institute"/>
            <person name="Kuo A."/>
            <person name="Kohler A."/>
            <person name="Nagy L.G."/>
            <person name="Floudas D."/>
            <person name="Copeland A."/>
            <person name="Barry K.W."/>
            <person name="Cichocki N."/>
            <person name="Veneault-Fourrey C."/>
            <person name="LaButti K."/>
            <person name="Lindquist E.A."/>
            <person name="Lipzen A."/>
            <person name="Lundell T."/>
            <person name="Morin E."/>
            <person name="Murat C."/>
            <person name="Sun H."/>
            <person name="Tunlid A."/>
            <person name="Henrissat B."/>
            <person name="Grigoriev I.V."/>
            <person name="Hibbett D.S."/>
            <person name="Martin F."/>
            <person name="Nordberg H.P."/>
            <person name="Cantor M.N."/>
            <person name="Hua S.X."/>
        </authorList>
    </citation>
    <scope>NUCLEOTIDE SEQUENCE [LARGE SCALE GENOMIC DNA]</scope>
    <source>
        <strain evidence="2 3">LaAM-08-1</strain>
    </source>
</reference>
<organism evidence="2 3">
    <name type="scientific">Laccaria amethystina LaAM-08-1</name>
    <dbReference type="NCBI Taxonomy" id="1095629"/>
    <lineage>
        <taxon>Eukaryota</taxon>
        <taxon>Fungi</taxon>
        <taxon>Dikarya</taxon>
        <taxon>Basidiomycota</taxon>
        <taxon>Agaricomycotina</taxon>
        <taxon>Agaricomycetes</taxon>
        <taxon>Agaricomycetidae</taxon>
        <taxon>Agaricales</taxon>
        <taxon>Agaricineae</taxon>
        <taxon>Hydnangiaceae</taxon>
        <taxon>Laccaria</taxon>
    </lineage>
</organism>
<feature type="signal peptide" evidence="1">
    <location>
        <begin position="1"/>
        <end position="18"/>
    </location>
</feature>
<evidence type="ECO:0000313" key="2">
    <source>
        <dbReference type="EMBL" id="KIK00162.1"/>
    </source>
</evidence>
<dbReference type="HOGENOM" id="CLU_2158849_0_0_1"/>
<gene>
    <name evidence="2" type="ORF">K443DRAFT_122954</name>
</gene>
<dbReference type="AlphaFoldDB" id="A0A0C9XR37"/>
<keyword evidence="3" id="KW-1185">Reference proteome</keyword>
<dbReference type="EMBL" id="KN838632">
    <property type="protein sequence ID" value="KIK00162.1"/>
    <property type="molecule type" value="Genomic_DNA"/>
</dbReference>
<evidence type="ECO:0000313" key="3">
    <source>
        <dbReference type="Proteomes" id="UP000054477"/>
    </source>
</evidence>
<sequence>MKFQGISSVLLLAVVSSASPVPEVEPSVPDSVAKGGGSFLGKIWGASVPESTKDASIVAAGGQVPGGAKTGNGEVFDSAAAGLGTVSGAIYSGVMPGDTTDSGIKAAGGQP</sequence>
<reference evidence="3" key="2">
    <citation type="submission" date="2015-01" db="EMBL/GenBank/DDBJ databases">
        <title>Evolutionary Origins and Diversification of the Mycorrhizal Mutualists.</title>
        <authorList>
            <consortium name="DOE Joint Genome Institute"/>
            <consortium name="Mycorrhizal Genomics Consortium"/>
            <person name="Kohler A."/>
            <person name="Kuo A."/>
            <person name="Nagy L.G."/>
            <person name="Floudas D."/>
            <person name="Copeland A."/>
            <person name="Barry K.W."/>
            <person name="Cichocki N."/>
            <person name="Veneault-Fourrey C."/>
            <person name="LaButti K."/>
            <person name="Lindquist E.A."/>
            <person name="Lipzen A."/>
            <person name="Lundell T."/>
            <person name="Morin E."/>
            <person name="Murat C."/>
            <person name="Riley R."/>
            <person name="Ohm R."/>
            <person name="Sun H."/>
            <person name="Tunlid A."/>
            <person name="Henrissat B."/>
            <person name="Grigoriev I.V."/>
            <person name="Hibbett D.S."/>
            <person name="Martin F."/>
        </authorList>
    </citation>
    <scope>NUCLEOTIDE SEQUENCE [LARGE SCALE GENOMIC DNA]</scope>
    <source>
        <strain evidence="3">LaAM-08-1</strain>
    </source>
</reference>
<dbReference type="Proteomes" id="UP000054477">
    <property type="component" value="Unassembled WGS sequence"/>
</dbReference>
<protein>
    <submittedName>
        <fullName evidence="2">Uncharacterized protein</fullName>
    </submittedName>
</protein>
<keyword evidence="1" id="KW-0732">Signal</keyword>
<accession>A0A0C9XR37</accession>
<name>A0A0C9XR37_9AGAR</name>
<feature type="chain" id="PRO_5002205918" evidence="1">
    <location>
        <begin position="19"/>
        <end position="111"/>
    </location>
</feature>
<proteinExistence type="predicted"/>